<keyword evidence="3" id="KW-0812">Transmembrane</keyword>
<keyword evidence="4" id="KW-1133">Transmembrane helix</keyword>
<organism evidence="8 9">
    <name type="scientific">Rubellimicrobium roseum</name>
    <dbReference type="NCBI Taxonomy" id="687525"/>
    <lineage>
        <taxon>Bacteria</taxon>
        <taxon>Pseudomonadati</taxon>
        <taxon>Pseudomonadota</taxon>
        <taxon>Alphaproteobacteria</taxon>
        <taxon>Rhodobacterales</taxon>
        <taxon>Roseobacteraceae</taxon>
        <taxon>Rubellimicrobium</taxon>
    </lineage>
</organism>
<dbReference type="OrthoDB" id="9807354at2"/>
<evidence type="ECO:0000256" key="4">
    <source>
        <dbReference type="ARBA" id="ARBA00022989"/>
    </source>
</evidence>
<evidence type="ECO:0000256" key="1">
    <source>
        <dbReference type="ARBA" id="ARBA00004167"/>
    </source>
</evidence>
<accession>A0A5C4N9E6</accession>
<feature type="coiled-coil region" evidence="6">
    <location>
        <begin position="51"/>
        <end position="106"/>
    </location>
</feature>
<comment type="subcellular location">
    <subcellularLocation>
        <location evidence="1">Membrane</location>
        <topology evidence="1">Single-pass membrane protein</topology>
    </subcellularLocation>
</comment>
<dbReference type="EMBL" id="VDFV01000033">
    <property type="protein sequence ID" value="TNC66430.1"/>
    <property type="molecule type" value="Genomic_DNA"/>
</dbReference>
<evidence type="ECO:0000256" key="7">
    <source>
        <dbReference type="SAM" id="MobiDB-lite"/>
    </source>
</evidence>
<feature type="region of interest" description="Disordered" evidence="7">
    <location>
        <begin position="1"/>
        <end position="27"/>
    </location>
</feature>
<evidence type="ECO:0000313" key="9">
    <source>
        <dbReference type="Proteomes" id="UP000305709"/>
    </source>
</evidence>
<name>A0A5C4N9E6_9RHOB</name>
<comment type="caution">
    <text evidence="8">The sequence shown here is derived from an EMBL/GenBank/DDBJ whole genome shotgun (WGS) entry which is preliminary data.</text>
</comment>
<evidence type="ECO:0000313" key="8">
    <source>
        <dbReference type="EMBL" id="TNC66430.1"/>
    </source>
</evidence>
<feature type="region of interest" description="Disordered" evidence="7">
    <location>
        <begin position="134"/>
        <end position="154"/>
    </location>
</feature>
<dbReference type="Pfam" id="PF03743">
    <property type="entry name" value="TrbI"/>
    <property type="match status" value="1"/>
</dbReference>
<gene>
    <name evidence="8" type="ORF">FHG71_16645</name>
</gene>
<dbReference type="AlphaFoldDB" id="A0A5C4N9E6"/>
<evidence type="ECO:0000256" key="2">
    <source>
        <dbReference type="ARBA" id="ARBA00010265"/>
    </source>
</evidence>
<feature type="region of interest" description="Disordered" evidence="7">
    <location>
        <begin position="183"/>
        <end position="207"/>
    </location>
</feature>
<dbReference type="CDD" id="cd16429">
    <property type="entry name" value="VirB10"/>
    <property type="match status" value="1"/>
</dbReference>
<reference evidence="8 9" key="1">
    <citation type="submission" date="2019-06" db="EMBL/GenBank/DDBJ databases">
        <authorList>
            <person name="Jiang L."/>
        </authorList>
    </citation>
    <scope>NUCLEOTIDE SEQUENCE [LARGE SCALE GENOMIC DNA]</scope>
    <source>
        <strain evidence="8 9">YIM 48858</strain>
    </source>
</reference>
<feature type="compositionally biased region" description="Low complexity" evidence="7">
    <location>
        <begin position="183"/>
        <end position="194"/>
    </location>
</feature>
<protein>
    <submittedName>
        <fullName evidence="8">Conjugal transfer protein</fullName>
    </submittedName>
</protein>
<dbReference type="Proteomes" id="UP000305709">
    <property type="component" value="Unassembled WGS sequence"/>
</dbReference>
<keyword evidence="5" id="KW-0472">Membrane</keyword>
<keyword evidence="6" id="KW-0175">Coiled coil</keyword>
<keyword evidence="9" id="KW-1185">Reference proteome</keyword>
<evidence type="ECO:0000256" key="6">
    <source>
        <dbReference type="SAM" id="Coils"/>
    </source>
</evidence>
<dbReference type="Gene3D" id="2.40.128.260">
    <property type="entry name" value="Type IV secretion system, VirB10/TraB/TrbI"/>
    <property type="match status" value="1"/>
</dbReference>
<dbReference type="InterPro" id="IPR005498">
    <property type="entry name" value="T4SS_VirB10/TraB/TrbI"/>
</dbReference>
<proteinExistence type="inferred from homology"/>
<comment type="similarity">
    <text evidence="2">Belongs to the TrbI/VirB10 family.</text>
</comment>
<dbReference type="GO" id="GO:0016020">
    <property type="term" value="C:membrane"/>
    <property type="evidence" value="ECO:0007669"/>
    <property type="project" value="UniProtKB-SubCell"/>
</dbReference>
<evidence type="ECO:0000256" key="5">
    <source>
        <dbReference type="ARBA" id="ARBA00023136"/>
    </source>
</evidence>
<sequence>MATAEPDDWQGPGQGFETMATPQAATVPEPIPVAAQVSQAPVLPPGPSATEQALLDRLAAMEAQLDAMRDSAAQAPAGNDAAQAQIAALNQQLELLRTQTDALRAEARASDRLARERANEIRGLEARLEAAQFGDGTVSPLPPEGLETGPGTGGEAARLAALEERRARAEELRQARIESPMIAFGGSASPSNAAGAGGPSGLGSNEDFLRQGARRAEVEQASVIANPSRTVIQGTVIQAVMETAIDSDLPGAIRAVVSEDVHSYDGTRVLIPRGSKLIGRYNSQIEATQRRLMVAWDRIVTPDGQSVTIAAYGADELGRSGTDGRIDRRLGTRFGSAALVSLISALPSAAAASVDDPLAAELAEELGGDVEDASRSVLDEYLSVAPTIYVDQGARITVLVDRDLELLE</sequence>
<dbReference type="InterPro" id="IPR042217">
    <property type="entry name" value="T4SS_VirB10/TrbI"/>
</dbReference>
<evidence type="ECO:0000256" key="3">
    <source>
        <dbReference type="ARBA" id="ARBA00022692"/>
    </source>
</evidence>